<dbReference type="EMBL" id="JAHCMY010000001">
    <property type="protein sequence ID" value="MBS9522727.1"/>
    <property type="molecule type" value="Genomic_DNA"/>
</dbReference>
<dbReference type="SUPFAM" id="SSF53067">
    <property type="entry name" value="Actin-like ATPase domain"/>
    <property type="match status" value="2"/>
</dbReference>
<dbReference type="InterPro" id="IPR050406">
    <property type="entry name" value="FGGY_Carb_Kinase"/>
</dbReference>
<proteinExistence type="inferred from homology"/>
<dbReference type="InterPro" id="IPR018484">
    <property type="entry name" value="FGGY_N"/>
</dbReference>
<accession>A0AAP2G0Q3</accession>
<dbReference type="Pfam" id="PF00370">
    <property type="entry name" value="FGGY_N"/>
    <property type="match status" value="1"/>
</dbReference>
<evidence type="ECO:0000256" key="2">
    <source>
        <dbReference type="ARBA" id="ARBA00022679"/>
    </source>
</evidence>
<dbReference type="InterPro" id="IPR000577">
    <property type="entry name" value="Carb_kinase_FGGY"/>
</dbReference>
<feature type="domain" description="Carbohydrate kinase FGGY N-terminal" evidence="4">
    <location>
        <begin position="5"/>
        <end position="249"/>
    </location>
</feature>
<dbReference type="AlphaFoldDB" id="A0AAP2G0Q3"/>
<dbReference type="PIRSF" id="PIRSF000538">
    <property type="entry name" value="GlpK"/>
    <property type="match status" value="1"/>
</dbReference>
<gene>
    <name evidence="5" type="ORF">KI659_01750</name>
</gene>
<dbReference type="GO" id="GO:0005975">
    <property type="term" value="P:carbohydrate metabolic process"/>
    <property type="evidence" value="ECO:0007669"/>
    <property type="project" value="InterPro"/>
</dbReference>
<dbReference type="Gene3D" id="3.30.420.40">
    <property type="match status" value="2"/>
</dbReference>
<keyword evidence="2" id="KW-0808">Transferase</keyword>
<evidence type="ECO:0000256" key="1">
    <source>
        <dbReference type="ARBA" id="ARBA00009156"/>
    </source>
</evidence>
<keyword evidence="3 5" id="KW-0418">Kinase</keyword>
<organism evidence="5 6">
    <name type="scientific">Litoribacter ruber</name>
    <dbReference type="NCBI Taxonomy" id="702568"/>
    <lineage>
        <taxon>Bacteria</taxon>
        <taxon>Pseudomonadati</taxon>
        <taxon>Bacteroidota</taxon>
        <taxon>Cytophagia</taxon>
        <taxon>Cytophagales</taxon>
        <taxon>Cyclobacteriaceae</taxon>
        <taxon>Litoribacter</taxon>
    </lineage>
</organism>
<dbReference type="InterPro" id="IPR043129">
    <property type="entry name" value="ATPase_NBD"/>
</dbReference>
<keyword evidence="6" id="KW-1185">Reference proteome</keyword>
<evidence type="ECO:0000256" key="3">
    <source>
        <dbReference type="ARBA" id="ARBA00022777"/>
    </source>
</evidence>
<comment type="caution">
    <text evidence="5">The sequence shown here is derived from an EMBL/GenBank/DDBJ whole genome shotgun (WGS) entry which is preliminary data.</text>
</comment>
<name>A0AAP2G0Q3_9BACT</name>
<evidence type="ECO:0000313" key="5">
    <source>
        <dbReference type="EMBL" id="MBS9522727.1"/>
    </source>
</evidence>
<evidence type="ECO:0000313" key="6">
    <source>
        <dbReference type="Proteomes" id="UP001319104"/>
    </source>
</evidence>
<dbReference type="PANTHER" id="PTHR43095:SF5">
    <property type="entry name" value="XYLULOSE KINASE"/>
    <property type="match status" value="1"/>
</dbReference>
<dbReference type="PANTHER" id="PTHR43095">
    <property type="entry name" value="SUGAR KINASE"/>
    <property type="match status" value="1"/>
</dbReference>
<dbReference type="RefSeq" id="WP_213943617.1">
    <property type="nucleotide sequence ID" value="NZ_JAHCMY010000001.1"/>
</dbReference>
<reference evidence="5 6" key="1">
    <citation type="submission" date="2021-05" db="EMBL/GenBank/DDBJ databases">
        <authorList>
            <person name="Zhang Z.D."/>
            <person name="Osman G."/>
        </authorList>
    </citation>
    <scope>NUCLEOTIDE SEQUENCE [LARGE SCALE GENOMIC DNA]</scope>
    <source>
        <strain evidence="5 6">KCTC 32217</strain>
    </source>
</reference>
<dbReference type="Proteomes" id="UP001319104">
    <property type="component" value="Unassembled WGS sequence"/>
</dbReference>
<comment type="similarity">
    <text evidence="1">Belongs to the FGGY kinase family.</text>
</comment>
<evidence type="ECO:0000259" key="4">
    <source>
        <dbReference type="Pfam" id="PF00370"/>
    </source>
</evidence>
<protein>
    <submittedName>
        <fullName evidence="5">Carbohydrate kinase</fullName>
    </submittedName>
</protein>
<sequence length="499" mass="54906">MRRLLIGYDIGSSSVKTTLLDADTGKVVATESLPKEEMAIHSPQKNWAEQDPMTWWKYVIETTHAVTKMADIKNGELKAIGISYQMHGLVVVDKDQIILRESIIWCDSRAVEIGNKAFNELGEEYCLKNLLNSPGNFTASKLKWIKENEPSLYSKIHKIMLPGDFIAMKLTGEILTSETGLSEGIFWDFKSNGISEKLLSHYGIDSSLIPEAVPSFSFQGKVTQEAAQLLGIEAGVPIAYRSGDQPNNAFSLNVLKVGEIATTAGTSGTVFGVIDQPVYDPKSRVNSFVHVNHRPENPSYGVLACINGTGILNSWMKKNLGNSSLDYEEMNNLASEIPIGSEGLSIIPFGNGAERIMENQPVDAHLNGLNFLKHDRRHLLRAAQEGIVCSLTYGFSIMKNMGLNLKTVKAGNANMFLSPLFRKAFVNMNDVDLELYDTDGSQGAARGAGIGIGLYGNEEDAFHGLERLALITPNASDTQAYQEVYSTWNQYLNKLKNNL</sequence>
<dbReference type="GO" id="GO:0016301">
    <property type="term" value="F:kinase activity"/>
    <property type="evidence" value="ECO:0007669"/>
    <property type="project" value="UniProtKB-KW"/>
</dbReference>
<dbReference type="CDD" id="cd07809">
    <property type="entry name" value="ASKHA_NBD_FGGY_BaXK-like"/>
    <property type="match status" value="1"/>
</dbReference>